<accession>A0A1R1F145</accession>
<evidence type="ECO:0000313" key="6">
    <source>
        <dbReference type="Proteomes" id="UP000187172"/>
    </source>
</evidence>
<evidence type="ECO:0000256" key="1">
    <source>
        <dbReference type="ARBA" id="ARBA00023015"/>
    </source>
</evidence>
<feature type="domain" description="HTH araC/xylS-type" evidence="4">
    <location>
        <begin position="186"/>
        <end position="284"/>
    </location>
</feature>
<dbReference type="SUPFAM" id="SSF51182">
    <property type="entry name" value="RmlC-like cupins"/>
    <property type="match status" value="1"/>
</dbReference>
<dbReference type="SUPFAM" id="SSF46689">
    <property type="entry name" value="Homeodomain-like"/>
    <property type="match status" value="2"/>
</dbReference>
<reference evidence="5 6" key="1">
    <citation type="submission" date="2016-11" db="EMBL/GenBank/DDBJ databases">
        <title>Paenibacillus species isolates.</title>
        <authorList>
            <person name="Beno S.M."/>
        </authorList>
    </citation>
    <scope>NUCLEOTIDE SEQUENCE [LARGE SCALE GENOMIC DNA]</scope>
    <source>
        <strain evidence="5 6">FSL R5-0378</strain>
    </source>
</reference>
<keyword evidence="2" id="KW-0238">DNA-binding</keyword>
<dbReference type="InterPro" id="IPR014710">
    <property type="entry name" value="RmlC-like_jellyroll"/>
</dbReference>
<dbReference type="Pfam" id="PF02311">
    <property type="entry name" value="AraC_binding"/>
    <property type="match status" value="1"/>
</dbReference>
<dbReference type="Pfam" id="PF12833">
    <property type="entry name" value="HTH_18"/>
    <property type="match status" value="1"/>
</dbReference>
<dbReference type="RefSeq" id="WP_076166361.1">
    <property type="nucleotide sequence ID" value="NZ_MRTP01000001.1"/>
</dbReference>
<proteinExistence type="predicted"/>
<sequence length="297" mass="33901">MPKRTVRLLSGREYFNNWDDFSIFVNRNAESYELTEHHHDFLEMSYVSEGTGYHHTGDEVMPVSAGDLFVIPIGASHVFRPGSTAKDRQLIVYNCLTSMENATKILEMVPGGDELGRLLAFNEIMHYRDRDGEAKGWFERLYREYSVERTGRETALYAGMLQLMICIIRIHEATVEGAPPPTVGMDHVLSMLHGHYSRPFTVEELAGELGIGERQFQRLFVKHTGLTPIKYLQRIRIQEACRLLRSSHRRIHDISGAVGYTDIAFFNGLFKKITGMTPREYRQSHASITRTAAGTED</sequence>
<gene>
    <name evidence="5" type="ORF">BK138_04390</name>
</gene>
<dbReference type="PANTHER" id="PTHR43280:SF2">
    <property type="entry name" value="HTH-TYPE TRANSCRIPTIONAL REGULATOR EXSA"/>
    <property type="match status" value="1"/>
</dbReference>
<dbReference type="SMART" id="SM00342">
    <property type="entry name" value="HTH_ARAC"/>
    <property type="match status" value="1"/>
</dbReference>
<name>A0A1R1F145_9BACL</name>
<keyword evidence="1" id="KW-0805">Transcription regulation</keyword>
<evidence type="ECO:0000256" key="3">
    <source>
        <dbReference type="ARBA" id="ARBA00023163"/>
    </source>
</evidence>
<dbReference type="STRING" id="297318.BK138_04390"/>
<dbReference type="InterPro" id="IPR011051">
    <property type="entry name" value="RmlC_Cupin_sf"/>
</dbReference>
<dbReference type="InterPro" id="IPR020449">
    <property type="entry name" value="Tscrpt_reg_AraC-type_HTH"/>
</dbReference>
<comment type="caution">
    <text evidence="5">The sequence shown here is derived from an EMBL/GenBank/DDBJ whole genome shotgun (WGS) entry which is preliminary data.</text>
</comment>
<dbReference type="GO" id="GO:0003700">
    <property type="term" value="F:DNA-binding transcription factor activity"/>
    <property type="evidence" value="ECO:0007669"/>
    <property type="project" value="InterPro"/>
</dbReference>
<evidence type="ECO:0000259" key="4">
    <source>
        <dbReference type="PROSITE" id="PS01124"/>
    </source>
</evidence>
<keyword evidence="6" id="KW-1185">Reference proteome</keyword>
<dbReference type="EMBL" id="MRTP01000001">
    <property type="protein sequence ID" value="OMF57828.1"/>
    <property type="molecule type" value="Genomic_DNA"/>
</dbReference>
<protein>
    <recommendedName>
        <fullName evidence="4">HTH araC/xylS-type domain-containing protein</fullName>
    </recommendedName>
</protein>
<dbReference type="PRINTS" id="PR00032">
    <property type="entry name" value="HTHARAC"/>
</dbReference>
<dbReference type="AlphaFoldDB" id="A0A1R1F145"/>
<dbReference type="PANTHER" id="PTHR43280">
    <property type="entry name" value="ARAC-FAMILY TRANSCRIPTIONAL REGULATOR"/>
    <property type="match status" value="1"/>
</dbReference>
<dbReference type="InterPro" id="IPR009057">
    <property type="entry name" value="Homeodomain-like_sf"/>
</dbReference>
<evidence type="ECO:0000313" key="5">
    <source>
        <dbReference type="EMBL" id="OMF57828.1"/>
    </source>
</evidence>
<keyword evidence="3" id="KW-0804">Transcription</keyword>
<dbReference type="PROSITE" id="PS01124">
    <property type="entry name" value="HTH_ARAC_FAMILY_2"/>
    <property type="match status" value="1"/>
</dbReference>
<evidence type="ECO:0000256" key="2">
    <source>
        <dbReference type="ARBA" id="ARBA00023125"/>
    </source>
</evidence>
<dbReference type="Gene3D" id="1.10.10.60">
    <property type="entry name" value="Homeodomain-like"/>
    <property type="match status" value="2"/>
</dbReference>
<dbReference type="Gene3D" id="2.60.120.10">
    <property type="entry name" value="Jelly Rolls"/>
    <property type="match status" value="1"/>
</dbReference>
<dbReference type="InterPro" id="IPR018060">
    <property type="entry name" value="HTH_AraC"/>
</dbReference>
<dbReference type="GO" id="GO:0043565">
    <property type="term" value="F:sequence-specific DNA binding"/>
    <property type="evidence" value="ECO:0007669"/>
    <property type="project" value="InterPro"/>
</dbReference>
<dbReference type="InterPro" id="IPR003313">
    <property type="entry name" value="AraC-bd"/>
</dbReference>
<dbReference type="Proteomes" id="UP000187172">
    <property type="component" value="Unassembled WGS sequence"/>
</dbReference>
<organism evidence="5 6">
    <name type="scientific">Paenibacillus rhizosphaerae</name>
    <dbReference type="NCBI Taxonomy" id="297318"/>
    <lineage>
        <taxon>Bacteria</taxon>
        <taxon>Bacillati</taxon>
        <taxon>Bacillota</taxon>
        <taxon>Bacilli</taxon>
        <taxon>Bacillales</taxon>
        <taxon>Paenibacillaceae</taxon>
        <taxon>Paenibacillus</taxon>
    </lineage>
</organism>